<dbReference type="Pfam" id="PF14111">
    <property type="entry name" value="DUF4283"/>
    <property type="match status" value="1"/>
</dbReference>
<dbReference type="Proteomes" id="UP001151760">
    <property type="component" value="Unassembled WGS sequence"/>
</dbReference>
<comment type="caution">
    <text evidence="2">The sequence shown here is derived from an EMBL/GenBank/DDBJ whole genome shotgun (WGS) entry which is preliminary data.</text>
</comment>
<evidence type="ECO:0000259" key="1">
    <source>
        <dbReference type="Pfam" id="PF14111"/>
    </source>
</evidence>
<evidence type="ECO:0000313" key="2">
    <source>
        <dbReference type="EMBL" id="GJT90935.1"/>
    </source>
</evidence>
<accession>A0ABQ5HTF5</accession>
<dbReference type="PANTHER" id="PTHR31286:SF99">
    <property type="entry name" value="DUF4283 DOMAIN-CONTAINING PROTEIN"/>
    <property type="match status" value="1"/>
</dbReference>
<dbReference type="EMBL" id="BQNB010019970">
    <property type="protein sequence ID" value="GJT90935.1"/>
    <property type="molecule type" value="Genomic_DNA"/>
</dbReference>
<feature type="domain" description="DUF4283" evidence="1">
    <location>
        <begin position="107"/>
        <end position="171"/>
    </location>
</feature>
<protein>
    <submittedName>
        <fullName evidence="2">Zinc knuckle CX2CX4HX4C containing protein</fullName>
    </submittedName>
</protein>
<sequence length="435" mass="49233">MSSKRHVGKMSTINEEVEFEGMETRDTESVDFQDGDLNAGKESNEVLQASGQKRMSDGINLVGEVNGTGNDKNKIRSSVSFANVAQGMANSGNKLIDLDLNVKEVSNKWELTIIGYFVGMKMGYREILGHLRRMWRMYDLDKIIVLENGLYYFKFSSEEGMQTVIENGPWIASRLGTPIIMDRITTSMCDHSYRRASYARDLIEVDAIEGLVHSIEAYYKSIGRTMSLKVEYAWVPPICSHYKVFGHHFQACKNRELTEEEIERLEEWRMAYRNVNRASSSKPATTQYVPFGNKGSNDSNGFENVSKRLSALGDEDVGANIDEDQVAGNDSDIANARAKELVKEKVQDTGLTKNLAIPGLYDEMYRQKATRIKELKLRNKCWKWTYSCIFKFLRAFNSDGNEDMGDEVAKDTSAHASFMTQNNVSNVVESDMAQM</sequence>
<dbReference type="InterPro" id="IPR025558">
    <property type="entry name" value="DUF4283"/>
</dbReference>
<organism evidence="2 3">
    <name type="scientific">Tanacetum coccineum</name>
    <dbReference type="NCBI Taxonomy" id="301880"/>
    <lineage>
        <taxon>Eukaryota</taxon>
        <taxon>Viridiplantae</taxon>
        <taxon>Streptophyta</taxon>
        <taxon>Embryophyta</taxon>
        <taxon>Tracheophyta</taxon>
        <taxon>Spermatophyta</taxon>
        <taxon>Magnoliopsida</taxon>
        <taxon>eudicotyledons</taxon>
        <taxon>Gunneridae</taxon>
        <taxon>Pentapetalae</taxon>
        <taxon>asterids</taxon>
        <taxon>campanulids</taxon>
        <taxon>Asterales</taxon>
        <taxon>Asteraceae</taxon>
        <taxon>Asteroideae</taxon>
        <taxon>Anthemideae</taxon>
        <taxon>Anthemidinae</taxon>
        <taxon>Tanacetum</taxon>
    </lineage>
</organism>
<proteinExistence type="predicted"/>
<name>A0ABQ5HTF5_9ASTR</name>
<evidence type="ECO:0000313" key="3">
    <source>
        <dbReference type="Proteomes" id="UP001151760"/>
    </source>
</evidence>
<gene>
    <name evidence="2" type="ORF">Tco_1079780</name>
</gene>
<dbReference type="PANTHER" id="PTHR31286">
    <property type="entry name" value="GLYCINE-RICH CELL WALL STRUCTURAL PROTEIN 1.8-LIKE"/>
    <property type="match status" value="1"/>
</dbReference>
<reference evidence="2" key="2">
    <citation type="submission" date="2022-01" db="EMBL/GenBank/DDBJ databases">
        <authorList>
            <person name="Yamashiro T."/>
            <person name="Shiraishi A."/>
            <person name="Satake H."/>
            <person name="Nakayama K."/>
        </authorList>
    </citation>
    <scope>NUCLEOTIDE SEQUENCE</scope>
</reference>
<keyword evidence="3" id="KW-1185">Reference proteome</keyword>
<dbReference type="InterPro" id="IPR040256">
    <property type="entry name" value="At4g02000-like"/>
</dbReference>
<reference evidence="2" key="1">
    <citation type="journal article" date="2022" name="Int. J. Mol. Sci.">
        <title>Draft Genome of Tanacetum Coccineum: Genomic Comparison of Closely Related Tanacetum-Family Plants.</title>
        <authorList>
            <person name="Yamashiro T."/>
            <person name="Shiraishi A."/>
            <person name="Nakayama K."/>
            <person name="Satake H."/>
        </authorList>
    </citation>
    <scope>NUCLEOTIDE SEQUENCE</scope>
</reference>